<protein>
    <submittedName>
        <fullName evidence="3">UDP-N-acetylglucosamine 2-epimerase</fullName>
    </submittedName>
</protein>
<name>A0A1G2UQV2_9BACT</name>
<dbReference type="EMBL" id="MHWS01000022">
    <property type="protein sequence ID" value="OHB11765.1"/>
    <property type="molecule type" value="Genomic_DNA"/>
</dbReference>
<dbReference type="Proteomes" id="UP000177276">
    <property type="component" value="Unassembled WGS sequence"/>
</dbReference>
<dbReference type="SUPFAM" id="SSF53756">
    <property type="entry name" value="UDP-Glycosyltransferase/glycogen phosphorylase"/>
    <property type="match status" value="1"/>
</dbReference>
<dbReference type="CDD" id="cd03786">
    <property type="entry name" value="GTB_UDP-GlcNAc_2-Epimerase"/>
    <property type="match status" value="1"/>
</dbReference>
<dbReference type="NCBIfam" id="TIGR00236">
    <property type="entry name" value="wecB"/>
    <property type="match status" value="1"/>
</dbReference>
<evidence type="ECO:0000256" key="1">
    <source>
        <dbReference type="RuleBase" id="RU003513"/>
    </source>
</evidence>
<dbReference type="AlphaFoldDB" id="A0A1G2UQV2"/>
<sequence>MKKIKILNIVGARPNFMKIAPLFRIYKKYPQIDSVLVHTGQHSDDNMSGMFLRSLNVPNPNYVLNLDKKTPISSISSIISGLEKVFLKEKPDLVVVVGDVNSSLAAALAAHKANIRVAHVEAGLRSRDKSMPEEINRIVIDQISDILFVTEQSGINNLKKEGIDESKIFFTGNVMIDNLIFMMPQIDLSPIVEQTGLTDKSYIVVTMHRPINVDTKEKLLLIKEILEKVIKSTGLKIVFPMHPRTRNNFKYHNFLEEVLALKGHILTEPMGYIDFVKLVKNSSLVLTDSGGIQEEAAFLKVPTITLRESTERPSTIESGANMLHPIGEIDNLMKKIKTSINTNRNLIKDIPLNDGKASQRIVDIILKHSK</sequence>
<dbReference type="InterPro" id="IPR029767">
    <property type="entry name" value="WecB-like"/>
</dbReference>
<dbReference type="GO" id="GO:0016853">
    <property type="term" value="F:isomerase activity"/>
    <property type="evidence" value="ECO:0007669"/>
    <property type="project" value="UniProtKB-KW"/>
</dbReference>
<evidence type="ECO:0000259" key="2">
    <source>
        <dbReference type="Pfam" id="PF02350"/>
    </source>
</evidence>
<evidence type="ECO:0000313" key="4">
    <source>
        <dbReference type="Proteomes" id="UP000177276"/>
    </source>
</evidence>
<organism evidence="3 4">
    <name type="scientific">Candidatus Zambryskibacteria bacterium RIFCSPLOWO2_12_FULL_39_16</name>
    <dbReference type="NCBI Taxonomy" id="1802775"/>
    <lineage>
        <taxon>Bacteria</taxon>
        <taxon>Candidatus Zambryskiibacteriota</taxon>
    </lineage>
</organism>
<comment type="caution">
    <text evidence="3">The sequence shown here is derived from an EMBL/GenBank/DDBJ whole genome shotgun (WGS) entry which is preliminary data.</text>
</comment>
<feature type="domain" description="UDP-N-acetylglucosamine 2-epimerase" evidence="2">
    <location>
        <begin position="27"/>
        <end position="365"/>
    </location>
</feature>
<dbReference type="InterPro" id="IPR003331">
    <property type="entry name" value="UDP_GlcNAc_Epimerase_2_dom"/>
</dbReference>
<accession>A0A1G2UQV2</accession>
<dbReference type="PANTHER" id="PTHR43174:SF1">
    <property type="entry name" value="UDP-N-ACETYLGLUCOSAMINE 2-EPIMERASE"/>
    <property type="match status" value="1"/>
</dbReference>
<dbReference type="PANTHER" id="PTHR43174">
    <property type="entry name" value="UDP-N-ACETYLGLUCOSAMINE 2-EPIMERASE"/>
    <property type="match status" value="1"/>
</dbReference>
<proteinExistence type="inferred from homology"/>
<dbReference type="Gene3D" id="3.40.50.2000">
    <property type="entry name" value="Glycogen Phosphorylase B"/>
    <property type="match status" value="2"/>
</dbReference>
<reference evidence="3 4" key="1">
    <citation type="journal article" date="2016" name="Nat. Commun.">
        <title>Thousands of microbial genomes shed light on interconnected biogeochemical processes in an aquifer system.</title>
        <authorList>
            <person name="Anantharaman K."/>
            <person name="Brown C.T."/>
            <person name="Hug L.A."/>
            <person name="Sharon I."/>
            <person name="Castelle C.J."/>
            <person name="Probst A.J."/>
            <person name="Thomas B.C."/>
            <person name="Singh A."/>
            <person name="Wilkins M.J."/>
            <person name="Karaoz U."/>
            <person name="Brodie E.L."/>
            <person name="Williams K.H."/>
            <person name="Hubbard S.S."/>
            <person name="Banfield J.F."/>
        </authorList>
    </citation>
    <scope>NUCLEOTIDE SEQUENCE [LARGE SCALE GENOMIC DNA]</scope>
</reference>
<keyword evidence="1" id="KW-0413">Isomerase</keyword>
<evidence type="ECO:0000313" key="3">
    <source>
        <dbReference type="EMBL" id="OHB11765.1"/>
    </source>
</evidence>
<dbReference type="Pfam" id="PF02350">
    <property type="entry name" value="Epimerase_2"/>
    <property type="match status" value="1"/>
</dbReference>
<comment type="similarity">
    <text evidence="1">Belongs to the UDP-N-acetylglucosamine 2-epimerase family.</text>
</comment>
<gene>
    <name evidence="3" type="ORF">A3G46_01475</name>
</gene>